<evidence type="ECO:0000256" key="1">
    <source>
        <dbReference type="PROSITE-ProRule" id="PRU00169"/>
    </source>
</evidence>
<dbReference type="Proteomes" id="UP001501411">
    <property type="component" value="Unassembled WGS sequence"/>
</dbReference>
<sequence>MILNCIAIDDEPLALGLIVSFIEKTPFLKLVGQYASAIEALEGIDQLDIQLIFLDIHMPELTGMEFSKIINQSKSNSKIIFTTAFNQFAVEGYKVDALFYLLKPFDYAEFLEAANKGKLYFETLNSRLTTQDQAKNERFLFVKADYKLIRIELEHILYVESIKDYVKIHLKDKADPIVSLSTLKGIEEKLPENEFIRIHRSFIVAVNQIDAIGRNSIHIGKLEIPVGDLYKDTFKQLIQKWG</sequence>
<evidence type="ECO:0000313" key="5">
    <source>
        <dbReference type="Proteomes" id="UP001501411"/>
    </source>
</evidence>
<dbReference type="Pfam" id="PF00072">
    <property type="entry name" value="Response_reg"/>
    <property type="match status" value="1"/>
</dbReference>
<feature type="domain" description="HTH LytTR-type" evidence="3">
    <location>
        <begin position="140"/>
        <end position="240"/>
    </location>
</feature>
<dbReference type="PROSITE" id="PS50930">
    <property type="entry name" value="HTH_LYTTR"/>
    <property type="match status" value="1"/>
</dbReference>
<organism evidence="4 5">
    <name type="scientific">Olivibacter ginsenosidimutans</name>
    <dbReference type="NCBI Taxonomy" id="1176537"/>
    <lineage>
        <taxon>Bacteria</taxon>
        <taxon>Pseudomonadati</taxon>
        <taxon>Bacteroidota</taxon>
        <taxon>Sphingobacteriia</taxon>
        <taxon>Sphingobacteriales</taxon>
        <taxon>Sphingobacteriaceae</taxon>
        <taxon>Olivibacter</taxon>
    </lineage>
</organism>
<comment type="caution">
    <text evidence="4">The sequence shown here is derived from an EMBL/GenBank/DDBJ whole genome shotgun (WGS) entry which is preliminary data.</text>
</comment>
<dbReference type="SMART" id="SM00850">
    <property type="entry name" value="LytTR"/>
    <property type="match status" value="1"/>
</dbReference>
<feature type="domain" description="Response regulatory" evidence="2">
    <location>
        <begin position="4"/>
        <end position="118"/>
    </location>
</feature>
<proteinExistence type="predicted"/>
<evidence type="ECO:0000259" key="2">
    <source>
        <dbReference type="PROSITE" id="PS50110"/>
    </source>
</evidence>
<dbReference type="GO" id="GO:0003677">
    <property type="term" value="F:DNA binding"/>
    <property type="evidence" value="ECO:0007669"/>
    <property type="project" value="UniProtKB-KW"/>
</dbReference>
<dbReference type="Gene3D" id="2.40.50.1020">
    <property type="entry name" value="LytTr DNA-binding domain"/>
    <property type="match status" value="1"/>
</dbReference>
<dbReference type="Pfam" id="PF04397">
    <property type="entry name" value="LytTR"/>
    <property type="match status" value="1"/>
</dbReference>
<dbReference type="PANTHER" id="PTHR37299:SF1">
    <property type="entry name" value="STAGE 0 SPORULATION PROTEIN A HOMOLOG"/>
    <property type="match status" value="1"/>
</dbReference>
<name>A0ABP9BER2_9SPHI</name>
<keyword evidence="5" id="KW-1185">Reference proteome</keyword>
<dbReference type="EMBL" id="BAABIQ010000035">
    <property type="protein sequence ID" value="GAA4794261.1"/>
    <property type="molecule type" value="Genomic_DNA"/>
</dbReference>
<dbReference type="SMART" id="SM00448">
    <property type="entry name" value="REC"/>
    <property type="match status" value="1"/>
</dbReference>
<protein>
    <submittedName>
        <fullName evidence="4">LytTR family DNA-binding domain-containing protein</fullName>
    </submittedName>
</protein>
<reference evidence="5" key="1">
    <citation type="journal article" date="2019" name="Int. J. Syst. Evol. Microbiol.">
        <title>The Global Catalogue of Microorganisms (GCM) 10K type strain sequencing project: providing services to taxonomists for standard genome sequencing and annotation.</title>
        <authorList>
            <consortium name="The Broad Institute Genomics Platform"/>
            <consortium name="The Broad Institute Genome Sequencing Center for Infectious Disease"/>
            <person name="Wu L."/>
            <person name="Ma J."/>
        </authorList>
    </citation>
    <scope>NUCLEOTIDE SEQUENCE [LARGE SCALE GENOMIC DNA]</scope>
    <source>
        <strain evidence="5">JCM 18200</strain>
    </source>
</reference>
<keyword evidence="1" id="KW-0597">Phosphoprotein</keyword>
<feature type="modified residue" description="4-aspartylphosphate" evidence="1">
    <location>
        <position position="55"/>
    </location>
</feature>
<dbReference type="RefSeq" id="WP_345231959.1">
    <property type="nucleotide sequence ID" value="NZ_BAABIQ010000035.1"/>
</dbReference>
<gene>
    <name evidence="4" type="ORF">GCM10023231_23280</name>
</gene>
<evidence type="ECO:0000259" key="3">
    <source>
        <dbReference type="PROSITE" id="PS50930"/>
    </source>
</evidence>
<dbReference type="InterPro" id="IPR001789">
    <property type="entry name" value="Sig_transdc_resp-reg_receiver"/>
</dbReference>
<dbReference type="InterPro" id="IPR046947">
    <property type="entry name" value="LytR-like"/>
</dbReference>
<dbReference type="Gene3D" id="3.40.50.2300">
    <property type="match status" value="1"/>
</dbReference>
<accession>A0ABP9BER2</accession>
<dbReference type="InterPro" id="IPR011006">
    <property type="entry name" value="CheY-like_superfamily"/>
</dbReference>
<dbReference type="PANTHER" id="PTHR37299">
    <property type="entry name" value="TRANSCRIPTIONAL REGULATOR-RELATED"/>
    <property type="match status" value="1"/>
</dbReference>
<dbReference type="InterPro" id="IPR007492">
    <property type="entry name" value="LytTR_DNA-bd_dom"/>
</dbReference>
<evidence type="ECO:0000313" key="4">
    <source>
        <dbReference type="EMBL" id="GAA4794261.1"/>
    </source>
</evidence>
<keyword evidence="4" id="KW-0238">DNA-binding</keyword>
<dbReference type="SUPFAM" id="SSF52172">
    <property type="entry name" value="CheY-like"/>
    <property type="match status" value="1"/>
</dbReference>
<dbReference type="PROSITE" id="PS50110">
    <property type="entry name" value="RESPONSE_REGULATORY"/>
    <property type="match status" value="1"/>
</dbReference>